<dbReference type="AlphaFoldDB" id="A0A0G8AVA7"/>
<comment type="caution">
    <text evidence="1">The sequence shown here is derived from an EMBL/GenBank/DDBJ whole genome shotgun (WGS) entry which is preliminary data.</text>
</comment>
<reference evidence="1 2" key="1">
    <citation type="submission" date="2015-02" db="EMBL/GenBank/DDBJ databases">
        <authorList>
            <person name="Slaby B."/>
            <person name="Hentschel U."/>
        </authorList>
    </citation>
    <scope>NUCLEOTIDE SEQUENCE [LARGE SCALE GENOMIC DNA]</scope>
    <source>
        <strain evidence="1">15L</strain>
    </source>
</reference>
<reference evidence="1 2" key="2">
    <citation type="submission" date="2015-05" db="EMBL/GenBank/DDBJ databases">
        <title>Lifestyle Evolution in Cyanobacterial Symbionts of Sponges.</title>
        <authorList>
            <person name="Burgsdorf I."/>
            <person name="Slaby B.M."/>
            <person name="Handley K.M."/>
            <person name="Haber M."/>
            <person name="Blom J."/>
            <person name="Marshall C.W."/>
            <person name="Gilbert J.A."/>
            <person name="Hentschel U."/>
            <person name="Steindler L."/>
        </authorList>
    </citation>
    <scope>NUCLEOTIDE SEQUENCE [LARGE SCALE GENOMIC DNA]</scope>
    <source>
        <strain evidence="1">15L</strain>
    </source>
</reference>
<sequence>MHGVGNNDFANVDLRLYQGASCPGRDNVEEGIDGGVRSNPMLDLSMSKRISILNGWGNSTLSSMDVREFFMVRQMPVTQ</sequence>
<dbReference type="EMBL" id="JYFQ01000105">
    <property type="protein sequence ID" value="KKZ12600.1"/>
    <property type="molecule type" value="Genomic_DNA"/>
</dbReference>
<accession>A0A0G8AVA7</accession>
<name>A0A0G8AVA7_9SYNE</name>
<gene>
    <name evidence="1" type="ORF">TQ37_05290</name>
</gene>
<dbReference type="Proteomes" id="UP000035037">
    <property type="component" value="Unassembled WGS sequence"/>
</dbReference>
<dbReference type="PATRIC" id="fig|1608419.3.peg.58"/>
<protein>
    <submittedName>
        <fullName evidence="1">Uncharacterized protein</fullName>
    </submittedName>
</protein>
<proteinExistence type="predicted"/>
<organism evidence="1 2">
    <name type="scientific">Candidatus Synechococcus spongiarum 15L</name>
    <dbReference type="NCBI Taxonomy" id="1608419"/>
    <lineage>
        <taxon>Bacteria</taxon>
        <taxon>Bacillati</taxon>
        <taxon>Cyanobacteriota</taxon>
        <taxon>Cyanophyceae</taxon>
        <taxon>Synechococcales</taxon>
        <taxon>Synechococcaceae</taxon>
        <taxon>Synechococcus</taxon>
    </lineage>
</organism>
<evidence type="ECO:0000313" key="2">
    <source>
        <dbReference type="Proteomes" id="UP000035037"/>
    </source>
</evidence>
<evidence type="ECO:0000313" key="1">
    <source>
        <dbReference type="EMBL" id="KKZ12600.1"/>
    </source>
</evidence>